<dbReference type="Proteomes" id="UP001235840">
    <property type="component" value="Unassembled WGS sequence"/>
</dbReference>
<reference evidence="1 2" key="1">
    <citation type="submission" date="2023-07" db="EMBL/GenBank/DDBJ databases">
        <title>Genomic Encyclopedia of Type Strains, Phase IV (KMG-IV): sequencing the most valuable type-strain genomes for metagenomic binning, comparative biology and taxonomic classification.</title>
        <authorList>
            <person name="Goeker M."/>
        </authorList>
    </citation>
    <scope>NUCLEOTIDE SEQUENCE [LARGE SCALE GENOMIC DNA]</scope>
    <source>
        <strain evidence="1 2">DSM 12751</strain>
    </source>
</reference>
<sequence length="35" mass="4124">MSKKRGFARFEMLICKIRSADLQEFLSSMEKNKAE</sequence>
<keyword evidence="2" id="KW-1185">Reference proteome</keyword>
<evidence type="ECO:0000313" key="2">
    <source>
        <dbReference type="Proteomes" id="UP001235840"/>
    </source>
</evidence>
<gene>
    <name evidence="1" type="ORF">J2S11_002997</name>
</gene>
<accession>A0ABT9W1F4</accession>
<protein>
    <submittedName>
        <fullName evidence="1">Uncharacterized protein</fullName>
    </submittedName>
</protein>
<dbReference type="EMBL" id="JAUSTY010000012">
    <property type="protein sequence ID" value="MDQ0167080.1"/>
    <property type="molecule type" value="Genomic_DNA"/>
</dbReference>
<name>A0ABT9W1F4_9BACI</name>
<proteinExistence type="predicted"/>
<comment type="caution">
    <text evidence="1">The sequence shown here is derived from an EMBL/GenBank/DDBJ whole genome shotgun (WGS) entry which is preliminary data.</text>
</comment>
<organism evidence="1 2">
    <name type="scientific">Caldalkalibacillus horti</name>
    <dbReference type="NCBI Taxonomy" id="77523"/>
    <lineage>
        <taxon>Bacteria</taxon>
        <taxon>Bacillati</taxon>
        <taxon>Bacillota</taxon>
        <taxon>Bacilli</taxon>
        <taxon>Bacillales</taxon>
        <taxon>Bacillaceae</taxon>
        <taxon>Caldalkalibacillus</taxon>
    </lineage>
</organism>
<evidence type="ECO:0000313" key="1">
    <source>
        <dbReference type="EMBL" id="MDQ0167080.1"/>
    </source>
</evidence>